<dbReference type="GO" id="GO:0004523">
    <property type="term" value="F:RNA-DNA hybrid ribonuclease activity"/>
    <property type="evidence" value="ECO:0007669"/>
    <property type="project" value="UniProtKB-EC"/>
</dbReference>
<feature type="domain" description="RNase H type-1" evidence="4">
    <location>
        <begin position="1"/>
        <end position="94"/>
    </location>
</feature>
<comment type="similarity">
    <text evidence="1">Belongs to the beta type-B retroviral polymerase family. HERV class-II K(HML-2) pol subfamily.</text>
</comment>
<dbReference type="InterPro" id="IPR002156">
    <property type="entry name" value="RNaseH_domain"/>
</dbReference>
<dbReference type="SUPFAM" id="SSF53098">
    <property type="entry name" value="Ribonuclease H-like"/>
    <property type="match status" value="1"/>
</dbReference>
<dbReference type="PROSITE" id="PS50878">
    <property type="entry name" value="RT_POL"/>
    <property type="match status" value="1"/>
</dbReference>
<dbReference type="InterPro" id="IPR043128">
    <property type="entry name" value="Rev_trsase/Diguanyl_cyclase"/>
</dbReference>
<dbReference type="EC" id="3.1.26.4" evidence="2"/>
<dbReference type="AlphaFoldDB" id="A0AAN7N305"/>
<evidence type="ECO:0000313" key="6">
    <source>
        <dbReference type="Proteomes" id="UP001333110"/>
    </source>
</evidence>
<feature type="domain" description="Reverse transcriptase" evidence="3">
    <location>
        <begin position="211"/>
        <end position="399"/>
    </location>
</feature>
<dbReference type="Proteomes" id="UP001333110">
    <property type="component" value="Unassembled WGS sequence"/>
</dbReference>
<evidence type="ECO:0000259" key="4">
    <source>
        <dbReference type="PROSITE" id="PS50879"/>
    </source>
</evidence>
<keyword evidence="6" id="KW-1185">Reference proteome</keyword>
<dbReference type="InterPro" id="IPR036397">
    <property type="entry name" value="RNaseH_sf"/>
</dbReference>
<evidence type="ECO:0000256" key="1">
    <source>
        <dbReference type="ARBA" id="ARBA00010879"/>
    </source>
</evidence>
<dbReference type="PANTHER" id="PTHR33064">
    <property type="entry name" value="POL PROTEIN"/>
    <property type="match status" value="1"/>
</dbReference>
<organism evidence="5 6">
    <name type="scientific">Mycteria americana</name>
    <name type="common">Wood stork</name>
    <dbReference type="NCBI Taxonomy" id="33587"/>
    <lineage>
        <taxon>Eukaryota</taxon>
        <taxon>Metazoa</taxon>
        <taxon>Chordata</taxon>
        <taxon>Craniata</taxon>
        <taxon>Vertebrata</taxon>
        <taxon>Euteleostomi</taxon>
        <taxon>Archelosauria</taxon>
        <taxon>Archosauria</taxon>
        <taxon>Dinosauria</taxon>
        <taxon>Saurischia</taxon>
        <taxon>Theropoda</taxon>
        <taxon>Coelurosauria</taxon>
        <taxon>Aves</taxon>
        <taxon>Neognathae</taxon>
        <taxon>Neoaves</taxon>
        <taxon>Aequornithes</taxon>
        <taxon>Ciconiiformes</taxon>
        <taxon>Ciconiidae</taxon>
        <taxon>Mycteria</taxon>
    </lineage>
</organism>
<evidence type="ECO:0000313" key="5">
    <source>
        <dbReference type="EMBL" id="KAK4807175.1"/>
    </source>
</evidence>
<dbReference type="Gene3D" id="3.30.70.270">
    <property type="match status" value="1"/>
</dbReference>
<dbReference type="PANTHER" id="PTHR33064:SF37">
    <property type="entry name" value="RIBONUCLEASE H"/>
    <property type="match status" value="1"/>
</dbReference>
<dbReference type="GO" id="GO:0003676">
    <property type="term" value="F:nucleic acid binding"/>
    <property type="evidence" value="ECO:0007669"/>
    <property type="project" value="InterPro"/>
</dbReference>
<dbReference type="Gene3D" id="3.30.420.10">
    <property type="entry name" value="Ribonuclease H-like superfamily/Ribonuclease H"/>
    <property type="match status" value="1"/>
</dbReference>
<dbReference type="InterPro" id="IPR012337">
    <property type="entry name" value="RNaseH-like_sf"/>
</dbReference>
<proteinExistence type="inferred from homology"/>
<dbReference type="Gene3D" id="3.10.10.10">
    <property type="entry name" value="HIV Type 1 Reverse Transcriptase, subunit A, domain 1"/>
    <property type="match status" value="1"/>
</dbReference>
<name>A0AAN7N305_MYCAM</name>
<dbReference type="EMBL" id="JAUNZN010000032">
    <property type="protein sequence ID" value="KAK4807175.1"/>
    <property type="molecule type" value="Genomic_DNA"/>
</dbReference>
<dbReference type="InterPro" id="IPR000477">
    <property type="entry name" value="RT_dom"/>
</dbReference>
<gene>
    <name evidence="5" type="ORF">QYF61_024295</name>
</gene>
<dbReference type="InterPro" id="IPR051320">
    <property type="entry name" value="Viral_Replic_Matur_Polypro"/>
</dbReference>
<dbReference type="PROSITE" id="PS50879">
    <property type="entry name" value="RNASE_H_1"/>
    <property type="match status" value="1"/>
</dbReference>
<reference evidence="5 6" key="1">
    <citation type="journal article" date="2023" name="J. Hered.">
        <title>Chromosome-level genome of the wood stork (Mycteria americana) provides insight into avian chromosome evolution.</title>
        <authorList>
            <person name="Flamio R. Jr."/>
            <person name="Ramstad K.M."/>
        </authorList>
    </citation>
    <scope>NUCLEOTIDE SEQUENCE [LARGE SCALE GENOMIC DNA]</scope>
    <source>
        <strain evidence="5">JAX WOST 10</strain>
    </source>
</reference>
<protein>
    <recommendedName>
        <fullName evidence="2">ribonuclease H</fullName>
        <ecNumber evidence="2">3.1.26.4</ecNumber>
    </recommendedName>
</protein>
<dbReference type="Pfam" id="PF00078">
    <property type="entry name" value="RVT_1"/>
    <property type="match status" value="1"/>
</dbReference>
<evidence type="ECO:0000256" key="2">
    <source>
        <dbReference type="ARBA" id="ARBA00012180"/>
    </source>
</evidence>
<accession>A0AAN7N305</accession>
<comment type="caution">
    <text evidence="5">The sequence shown here is derived from an EMBL/GenBank/DDBJ whole genome shotgun (WGS) entry which is preliminary data.</text>
</comment>
<sequence length="399" mass="44670">MAGYAVVTTTQVMKAEALPHRKQIHTHGAIWKERGLLSAQGSPIKHKEEILQLLQDIQQPKEVVVMRCKAHQFGQTVVNVGNRLADKTPREAAEQSILALVPVKQVKLPTPKPNYGKLDRLLAEQLRAVENGDGWWVTSTRQVIVTPQIMIKIAEEKLRETHGGIEAMIVALQKSRLLGTDLIIAGLCVVSDAGESELKIMEELKEVPWELWSKSGTDVGLLKSAQPVHIKTKGGSPPMVKQYPIPQEAERSIQKQIDQYLVKGILRECESLKKDGDPEFRFVQDLRAINQYVIVPHPVVPDPSTVLLQIPYWAKCFTVIDLTAAFFSILIDEESQPLFAFTWKGQQLTWTHLPRGFTGSPTIFSQILKEDLKDIELPGGSVLVQYVDDLLIASKNYDD</sequence>
<dbReference type="GO" id="GO:0006259">
    <property type="term" value="P:DNA metabolic process"/>
    <property type="evidence" value="ECO:0007669"/>
    <property type="project" value="UniProtKB-ARBA"/>
</dbReference>
<dbReference type="SUPFAM" id="SSF56672">
    <property type="entry name" value="DNA/RNA polymerases"/>
    <property type="match status" value="1"/>
</dbReference>
<evidence type="ECO:0000259" key="3">
    <source>
        <dbReference type="PROSITE" id="PS50878"/>
    </source>
</evidence>
<dbReference type="InterPro" id="IPR043502">
    <property type="entry name" value="DNA/RNA_pol_sf"/>
</dbReference>